<evidence type="ECO:0000256" key="7">
    <source>
        <dbReference type="ARBA" id="ARBA00022737"/>
    </source>
</evidence>
<dbReference type="Proteomes" id="UP001566132">
    <property type="component" value="Unassembled WGS sequence"/>
</dbReference>
<evidence type="ECO:0000256" key="8">
    <source>
        <dbReference type="ARBA" id="ARBA00022801"/>
    </source>
</evidence>
<keyword evidence="5 14" id="KW-0479">Metal-binding</keyword>
<evidence type="ECO:0000256" key="13">
    <source>
        <dbReference type="PIRSR" id="PIRSR613273-1"/>
    </source>
</evidence>
<evidence type="ECO:0000256" key="3">
    <source>
        <dbReference type="ARBA" id="ARBA00022530"/>
    </source>
</evidence>
<feature type="binding site" evidence="14 16">
    <location>
        <position position="383"/>
    </location>
    <ligand>
        <name>Zn(2+)</name>
        <dbReference type="ChEBI" id="CHEBI:29105"/>
        <note>catalytic</note>
    </ligand>
</feature>
<dbReference type="Pfam" id="PF05986">
    <property type="entry name" value="ADAMTS_spacer1"/>
    <property type="match status" value="1"/>
</dbReference>
<feature type="disulfide bond" evidence="15">
    <location>
        <begin position="543"/>
        <end position="580"/>
    </location>
</feature>
<dbReference type="Gene3D" id="3.40.390.10">
    <property type="entry name" value="Collagenase (Catalytic Domain)"/>
    <property type="match status" value="1"/>
</dbReference>
<feature type="binding site" evidence="14 16">
    <location>
        <position position="389"/>
    </location>
    <ligand>
        <name>Zn(2+)</name>
        <dbReference type="ChEBI" id="CHEBI:29105"/>
        <note>catalytic</note>
    </ligand>
</feature>
<dbReference type="InterPro" id="IPR045371">
    <property type="entry name" value="ADAMTS_CR_3"/>
</dbReference>
<dbReference type="InterPro" id="IPR001590">
    <property type="entry name" value="Peptidase_M12B"/>
</dbReference>
<organism evidence="19 20">
    <name type="scientific">Hypothenemus hampei</name>
    <name type="common">Coffee berry borer</name>
    <dbReference type="NCBI Taxonomy" id="57062"/>
    <lineage>
        <taxon>Eukaryota</taxon>
        <taxon>Metazoa</taxon>
        <taxon>Ecdysozoa</taxon>
        <taxon>Arthropoda</taxon>
        <taxon>Hexapoda</taxon>
        <taxon>Insecta</taxon>
        <taxon>Pterygota</taxon>
        <taxon>Neoptera</taxon>
        <taxon>Endopterygota</taxon>
        <taxon>Coleoptera</taxon>
        <taxon>Polyphaga</taxon>
        <taxon>Cucujiformia</taxon>
        <taxon>Curculionidae</taxon>
        <taxon>Scolytinae</taxon>
        <taxon>Hypothenemus</taxon>
    </lineage>
</organism>
<dbReference type="CDD" id="cd04273">
    <property type="entry name" value="ZnMc_ADAMTS_like"/>
    <property type="match status" value="1"/>
</dbReference>
<evidence type="ECO:0000256" key="15">
    <source>
        <dbReference type="PIRSR" id="PIRSR613273-3"/>
    </source>
</evidence>
<evidence type="ECO:0000259" key="18">
    <source>
        <dbReference type="PROSITE" id="PS50215"/>
    </source>
</evidence>
<evidence type="ECO:0000256" key="16">
    <source>
        <dbReference type="PROSITE-ProRule" id="PRU00276"/>
    </source>
</evidence>
<comment type="subcellular location">
    <subcellularLocation>
        <location evidence="1">Secreted</location>
        <location evidence="1">Extracellular space</location>
        <location evidence="1">Extracellular matrix</location>
    </subcellularLocation>
</comment>
<feature type="binding site" evidence="14 16">
    <location>
        <position position="379"/>
    </location>
    <ligand>
        <name>Zn(2+)</name>
        <dbReference type="ChEBI" id="CHEBI:29105"/>
        <note>catalytic</note>
    </ligand>
</feature>
<dbReference type="EMBL" id="JBDJPC010000004">
    <property type="protein sequence ID" value="KAL1506610.1"/>
    <property type="molecule type" value="Genomic_DNA"/>
</dbReference>
<reference evidence="19 20" key="1">
    <citation type="submission" date="2024-05" db="EMBL/GenBank/DDBJ databases">
        <title>Genetic variation in Jamaican populations of the coffee berry borer (Hypothenemus hampei).</title>
        <authorList>
            <person name="Errbii M."/>
            <person name="Myrie A."/>
        </authorList>
    </citation>
    <scope>NUCLEOTIDE SEQUENCE [LARGE SCALE GENOMIC DNA]</scope>
    <source>
        <strain evidence="19">JA-Hopewell-2020-01-JO</strain>
        <tissue evidence="19">Whole body</tissue>
    </source>
</reference>
<evidence type="ECO:0000256" key="10">
    <source>
        <dbReference type="ARBA" id="ARBA00023049"/>
    </source>
</evidence>
<feature type="domain" description="Peptidase M12B" evidence="18">
    <location>
        <begin position="232"/>
        <end position="443"/>
    </location>
</feature>
<evidence type="ECO:0000256" key="4">
    <source>
        <dbReference type="ARBA" id="ARBA00022670"/>
    </source>
</evidence>
<evidence type="ECO:0000256" key="17">
    <source>
        <dbReference type="SAM" id="SignalP"/>
    </source>
</evidence>
<feature type="disulfide bond" evidence="15">
    <location>
        <begin position="338"/>
        <end position="345"/>
    </location>
</feature>
<dbReference type="SUPFAM" id="SSF55486">
    <property type="entry name" value="Metalloproteases ('zincins'), catalytic domain"/>
    <property type="match status" value="1"/>
</dbReference>
<feature type="disulfide bond" evidence="15">
    <location>
        <begin position="465"/>
        <end position="489"/>
    </location>
</feature>
<evidence type="ECO:0000313" key="19">
    <source>
        <dbReference type="EMBL" id="KAL1506610.1"/>
    </source>
</evidence>
<protein>
    <recommendedName>
        <fullName evidence="18">Peptidase M12B domain-containing protein</fullName>
    </recommendedName>
</protein>
<dbReference type="GO" id="GO:0006508">
    <property type="term" value="P:proteolysis"/>
    <property type="evidence" value="ECO:0007669"/>
    <property type="project" value="UniProtKB-KW"/>
</dbReference>
<dbReference type="InterPro" id="IPR050439">
    <property type="entry name" value="ADAMTS_ADAMTS-like"/>
</dbReference>
<keyword evidence="7" id="KW-0677">Repeat</keyword>
<evidence type="ECO:0000256" key="12">
    <source>
        <dbReference type="ARBA" id="ARBA00023180"/>
    </source>
</evidence>
<dbReference type="GO" id="GO:0008237">
    <property type="term" value="F:metallopeptidase activity"/>
    <property type="evidence" value="ECO:0007669"/>
    <property type="project" value="UniProtKB-KW"/>
</dbReference>
<keyword evidence="2" id="KW-0964">Secreted</keyword>
<dbReference type="InterPro" id="IPR024079">
    <property type="entry name" value="MetalloPept_cat_dom_sf"/>
</dbReference>
<dbReference type="PANTHER" id="PTHR13723:SF200">
    <property type="entry name" value="ADAM METALLOPEPTIDASE WITH THROMBOSPONDIN TYPE 1 MOTIF B, ISOFORM B"/>
    <property type="match status" value="1"/>
</dbReference>
<keyword evidence="3" id="KW-0272">Extracellular matrix</keyword>
<feature type="binding site" evidence="14">
    <location>
        <position position="327"/>
    </location>
    <ligand>
        <name>Ca(2+)</name>
        <dbReference type="ChEBI" id="CHEBI:29108"/>
        <label>1</label>
    </ligand>
</feature>
<keyword evidence="14" id="KW-0106">Calcium</keyword>
<dbReference type="SUPFAM" id="SSF82895">
    <property type="entry name" value="TSP-1 type 1 repeat"/>
    <property type="match status" value="2"/>
</dbReference>
<feature type="disulfide bond" evidence="15">
    <location>
        <begin position="558"/>
        <end position="570"/>
    </location>
</feature>
<dbReference type="PRINTS" id="PR01857">
    <property type="entry name" value="ADAMTSFAMILY"/>
</dbReference>
<dbReference type="InterPro" id="IPR036383">
    <property type="entry name" value="TSP1_rpt_sf"/>
</dbReference>
<comment type="caution">
    <text evidence="19">The sequence shown here is derived from an EMBL/GenBank/DDBJ whole genome shotgun (WGS) entry which is preliminary data.</text>
</comment>
<evidence type="ECO:0000256" key="14">
    <source>
        <dbReference type="PIRSR" id="PIRSR613273-2"/>
    </source>
</evidence>
<evidence type="ECO:0000256" key="2">
    <source>
        <dbReference type="ARBA" id="ARBA00022525"/>
    </source>
</evidence>
<feature type="disulfide bond" evidence="15">
    <location>
        <begin position="547"/>
        <end position="585"/>
    </location>
</feature>
<comment type="caution">
    <text evidence="16">Lacks conserved residue(s) required for the propagation of feature annotation.</text>
</comment>
<dbReference type="Pfam" id="PF17771">
    <property type="entry name" value="ADAMTS_CR_2"/>
    <property type="match status" value="1"/>
</dbReference>
<evidence type="ECO:0000256" key="9">
    <source>
        <dbReference type="ARBA" id="ARBA00022833"/>
    </source>
</evidence>
<evidence type="ECO:0000256" key="1">
    <source>
        <dbReference type="ARBA" id="ARBA00004498"/>
    </source>
</evidence>
<feature type="disulfide bond" evidence="15">
    <location>
        <begin position="476"/>
        <end position="496"/>
    </location>
</feature>
<dbReference type="SMART" id="SM00209">
    <property type="entry name" value="TSP1"/>
    <property type="match status" value="2"/>
</dbReference>
<dbReference type="InterPro" id="IPR000884">
    <property type="entry name" value="TSP1_rpt"/>
</dbReference>
<dbReference type="Pfam" id="PF19236">
    <property type="entry name" value="ADAMTS_CR_3"/>
    <property type="match status" value="1"/>
</dbReference>
<name>A0ABD1EZY1_HYPHA</name>
<feature type="disulfide bond" evidence="15">
    <location>
        <begin position="357"/>
        <end position="438"/>
    </location>
</feature>
<dbReference type="Gene3D" id="2.20.100.10">
    <property type="entry name" value="Thrombospondin type-1 (TSP1) repeat"/>
    <property type="match status" value="2"/>
</dbReference>
<keyword evidence="6 17" id="KW-0732">Signal</keyword>
<dbReference type="PANTHER" id="PTHR13723">
    <property type="entry name" value="ADAMTS A DISINTEGRIN AND METALLOPROTEASE WITH THROMBOSPONDIN MOTIFS PROTEASE"/>
    <property type="match status" value="1"/>
</dbReference>
<feature type="signal peptide" evidence="17">
    <location>
        <begin position="1"/>
        <end position="23"/>
    </location>
</feature>
<feature type="binding site" evidence="14">
    <location>
        <position position="441"/>
    </location>
    <ligand>
        <name>Ca(2+)</name>
        <dbReference type="ChEBI" id="CHEBI:29108"/>
        <label>2</label>
    </ligand>
</feature>
<keyword evidence="12" id="KW-0325">Glycoprotein</keyword>
<keyword evidence="10" id="KW-0482">Metalloprotease</keyword>
<dbReference type="FunFam" id="2.20.100.10:FF:000006">
    <property type="entry name" value="A disintegrin and metalloproteinase with thrombospondin motifs 1"/>
    <property type="match status" value="1"/>
</dbReference>
<evidence type="ECO:0000256" key="6">
    <source>
        <dbReference type="ARBA" id="ARBA00022729"/>
    </source>
</evidence>
<feature type="disulfide bond" evidence="15">
    <location>
        <begin position="484"/>
        <end position="515"/>
    </location>
</feature>
<sequence>MNFKLRIFISIWVLFLAINNVQALIHGRYTKNLKDFHLIIPHKLTSNGNFYTFHLPHFHEYRIERYKERKKRSLEDPDMLHYGVGINDELYHLELWPNRDFLHPSLVIEKRDPEANIKDRYVRSLYGKKLCHYTGQVRGYPNSRAAISTCDGLAGYIVIDNKKYFIEPVENHSANSKGHHLHIVYSQEHKDVKRSCGTQDSWEDGIKKRLKEETMKGNDIFKVKRGSEVLNRYLEVGVVCDKTFLKHHKQRDVELYVMTVMNMVADFYHDASLGHQIDLVVVRIIYLNKEEKEIDLEINRDSSKTLRSFCEWAVKINTPEHSPNHFDMAVLLTGYDLCAQGEEDCDLTGLAYVAGACSKTEHCAINEDGGLILSVIVAHEIGHLLSAEHDEQQTPCPKTDSDGSSFIMSPVVDTYTLRWSSCSSKLINTFLDNHLGDCLNDVPESTLYPFSGNIPGVVYDANEQCKFTLPASLGVCSGIKEKICENLICKMNKLECIGKNDIPADGTKCAENKWCFNKQCIEMGARPEAINGGWGEWGPWTDCSRSCGGGVSYSERNCDNPVPANKGRYCLGERRKIKICNTDPCPDDEPSYRQKQCTEENSKLWNNEYHKWQWSFQEKEPCALYCLNENNVLSKLQAVVKDGTRCKHGTKNMCISGVCRIVGCDNMLESDAVEDRCGVCNGDGTQCKIIEEIYKEVGEGYTKIVVIPAGARKIVVEEKEPSINIIAISDSTEKNFYLNGDDTENLDNEYNFGKVTGIYIHAEPKKEKLVINGPLKEDLVLFVDFFEPKNPGYMYTWAEPYLDASYEPRYHWEIGEFGECSVHCGGGIYTSIVNCIEEKTGKVSANFCAGQDKPEPLLKNCNEQPCKKSWKVGIWGRCRACVQKGGVRVRSVECIQDNPKVGGDGILLEDSECEGPKPGSVELCETQEICGRKRMISPYIPGRYQDNIWMQMNKKFPEKKNIKDVDQCGSDMGTHHTSLSDSQNHSTFKSTTHKNAKMIHDYRPLEDQILIKYTIRPSPIRANLSDNADSQMGDLFGDVIDTENKIVFKGKMAAKMKHQLENYQNSTLEFTCHGKNNKERANEMENNNDEDFNEDDEDYL</sequence>
<gene>
    <name evidence="19" type="ORF">ABEB36_005939</name>
</gene>
<keyword evidence="9 14" id="KW-0862">Zinc</keyword>
<proteinExistence type="predicted"/>
<keyword evidence="11 15" id="KW-1015">Disulfide bond</keyword>
<accession>A0ABD1EZY1</accession>
<dbReference type="InterPro" id="IPR010294">
    <property type="entry name" value="ADAMTS_spacer1"/>
</dbReference>
<dbReference type="InterPro" id="IPR013273">
    <property type="entry name" value="ADAMTS/ADAMTS-like"/>
</dbReference>
<dbReference type="Pfam" id="PF00090">
    <property type="entry name" value="TSP_1"/>
    <property type="match status" value="1"/>
</dbReference>
<feature type="binding site" description="in inhibited form" evidence="14">
    <location>
        <position position="196"/>
    </location>
    <ligand>
        <name>Zn(2+)</name>
        <dbReference type="ChEBI" id="CHEBI:29105"/>
        <note>catalytic</note>
    </ligand>
</feature>
<feature type="binding site" evidence="14">
    <location>
        <position position="441"/>
    </location>
    <ligand>
        <name>Ca(2+)</name>
        <dbReference type="ChEBI" id="CHEBI:29108"/>
        <label>1</label>
    </ligand>
</feature>
<dbReference type="Gene3D" id="2.60.120.830">
    <property type="match status" value="1"/>
</dbReference>
<feature type="disulfide bond" evidence="15">
    <location>
        <begin position="396"/>
        <end position="422"/>
    </location>
</feature>
<keyword evidence="8" id="KW-0378">Hydrolase</keyword>
<dbReference type="Pfam" id="PF19030">
    <property type="entry name" value="TSP1_ADAMTS"/>
    <property type="match status" value="1"/>
</dbReference>
<feature type="disulfide bond" evidence="15">
    <location>
        <begin position="310"/>
        <end position="363"/>
    </location>
</feature>
<feature type="active site" evidence="13 16">
    <location>
        <position position="380"/>
    </location>
</feature>
<dbReference type="GO" id="GO:0046872">
    <property type="term" value="F:metal ion binding"/>
    <property type="evidence" value="ECO:0007669"/>
    <property type="project" value="UniProtKB-KW"/>
</dbReference>
<keyword evidence="20" id="KW-1185">Reference proteome</keyword>
<dbReference type="PROSITE" id="PS50092">
    <property type="entry name" value="TSP1"/>
    <property type="match status" value="3"/>
</dbReference>
<evidence type="ECO:0000313" key="20">
    <source>
        <dbReference type="Proteomes" id="UP001566132"/>
    </source>
</evidence>
<feature type="binding site" evidence="14">
    <location>
        <position position="235"/>
    </location>
    <ligand>
        <name>Ca(2+)</name>
        <dbReference type="ChEBI" id="CHEBI:29108"/>
        <label>2</label>
    </ligand>
</feature>
<dbReference type="Gene3D" id="3.40.1620.60">
    <property type="match status" value="1"/>
</dbReference>
<dbReference type="FunFam" id="2.20.100.10:FF:000005">
    <property type="entry name" value="ADAM metallopeptidase with thrombospondin type 1 motif 9"/>
    <property type="match status" value="1"/>
</dbReference>
<feature type="binding site" evidence="14">
    <location>
        <position position="235"/>
    </location>
    <ligand>
        <name>Ca(2+)</name>
        <dbReference type="ChEBI" id="CHEBI:29108"/>
        <label>1</label>
    </ligand>
</feature>
<evidence type="ECO:0000256" key="11">
    <source>
        <dbReference type="ARBA" id="ARBA00023157"/>
    </source>
</evidence>
<dbReference type="InterPro" id="IPR041645">
    <property type="entry name" value="ADAMTS_CR_2"/>
</dbReference>
<dbReference type="Pfam" id="PF01562">
    <property type="entry name" value="Pep_M12B_propep"/>
    <property type="match status" value="1"/>
</dbReference>
<keyword evidence="4" id="KW-0645">Protease</keyword>
<dbReference type="InterPro" id="IPR002870">
    <property type="entry name" value="Peptidase_M12B_N"/>
</dbReference>
<evidence type="ECO:0000256" key="5">
    <source>
        <dbReference type="ARBA" id="ARBA00022723"/>
    </source>
</evidence>
<feature type="binding site" evidence="14">
    <location>
        <position position="438"/>
    </location>
    <ligand>
        <name>Ca(2+)</name>
        <dbReference type="ChEBI" id="CHEBI:29108"/>
        <label>1</label>
    </ligand>
</feature>
<dbReference type="PROSITE" id="PS50215">
    <property type="entry name" value="ADAM_MEPRO"/>
    <property type="match status" value="1"/>
</dbReference>
<feature type="disulfide bond" evidence="15">
    <location>
        <begin position="509"/>
        <end position="520"/>
    </location>
</feature>
<comment type="cofactor">
    <cofactor evidence="14">
        <name>Zn(2+)</name>
        <dbReference type="ChEBI" id="CHEBI:29105"/>
    </cofactor>
    <text evidence="14">Binds 1 zinc ion per subunit.</text>
</comment>
<dbReference type="AlphaFoldDB" id="A0ABD1EZY1"/>
<feature type="chain" id="PRO_5044748977" description="Peptidase M12B domain-containing protein" evidence="17">
    <location>
        <begin position="24"/>
        <end position="1100"/>
    </location>
</feature>
<dbReference type="Pfam" id="PF01421">
    <property type="entry name" value="Reprolysin"/>
    <property type="match status" value="1"/>
</dbReference>